<name>A0ABS0Y7W5_9HYPH</name>
<evidence type="ECO:0000313" key="4">
    <source>
        <dbReference type="Proteomes" id="UP000620670"/>
    </source>
</evidence>
<reference evidence="4" key="1">
    <citation type="submission" date="2020-12" db="EMBL/GenBank/DDBJ databases">
        <title>Hymenobacter sp.</title>
        <authorList>
            <person name="Kim M.K."/>
        </authorList>
    </citation>
    <scope>NUCLEOTIDE SEQUENCE [LARGE SCALE GENOMIC DNA]</scope>
    <source>
        <strain evidence="4">BT325</strain>
    </source>
</reference>
<dbReference type="Proteomes" id="UP000620670">
    <property type="component" value="Unassembled WGS sequence"/>
</dbReference>
<keyword evidence="4" id="KW-1185">Reference proteome</keyword>
<dbReference type="RefSeq" id="WP_199051635.1">
    <property type="nucleotide sequence ID" value="NZ_JAELXT010000048.1"/>
</dbReference>
<evidence type="ECO:0000259" key="2">
    <source>
        <dbReference type="PROSITE" id="PS51819"/>
    </source>
</evidence>
<proteinExistence type="predicted"/>
<dbReference type="InterPro" id="IPR029068">
    <property type="entry name" value="Glyas_Bleomycin-R_OHBP_Dase"/>
</dbReference>
<sequence>MTTSGAFLAGSLAGRPAASRTTTAGVTSAGAPVRIGTVALTVRDLDTVSRFYQQVIGLAPIETGAGFARLGVGETVLLELRHNPAAPLASPRAAGLFHTAFLLPSRIDLAQWLLHAAEQRAPLQGASDHLVSEAIYLADPEGNGIEVYWDRPSETWAWRDGMVEMATLQLDLNGLAATAKTRDWAGLPDGSLIGHVHLQVGALDLSDRFYAGLLGLDVVCRYPGATFLSSGGYHHHIGTNIWNSRGAPVRSEPTTGLAEVELVTNADIFDAVRSRLSPEQATEAGRSRLPLRDPWGTPITLVSR</sequence>
<keyword evidence="1" id="KW-0479">Metal-binding</keyword>
<protein>
    <submittedName>
        <fullName evidence="3">VOC family protein</fullName>
    </submittedName>
</protein>
<accession>A0ABS0Y7W5</accession>
<dbReference type="InterPro" id="IPR018146">
    <property type="entry name" value="Glyoxalase_1_CS"/>
</dbReference>
<dbReference type="CDD" id="cd07255">
    <property type="entry name" value="VOC_BsCatE_like_N"/>
    <property type="match status" value="1"/>
</dbReference>
<dbReference type="PANTHER" id="PTHR43279:SF1">
    <property type="entry name" value="CATECHOL-2,3-DIOXYGENASE"/>
    <property type="match status" value="1"/>
</dbReference>
<comment type="caution">
    <text evidence="3">The sequence shown here is derived from an EMBL/GenBank/DDBJ whole genome shotgun (WGS) entry which is preliminary data.</text>
</comment>
<dbReference type="EMBL" id="JAELXT010000048">
    <property type="protein sequence ID" value="MBJ6128363.1"/>
    <property type="molecule type" value="Genomic_DNA"/>
</dbReference>
<evidence type="ECO:0000313" key="3">
    <source>
        <dbReference type="EMBL" id="MBJ6128363.1"/>
    </source>
</evidence>
<dbReference type="CDD" id="cd16359">
    <property type="entry name" value="VOC_BsCatE_like_C"/>
    <property type="match status" value="1"/>
</dbReference>
<dbReference type="InterPro" id="IPR037523">
    <property type="entry name" value="VOC_core"/>
</dbReference>
<dbReference type="InterPro" id="IPR004360">
    <property type="entry name" value="Glyas_Fos-R_dOase_dom"/>
</dbReference>
<gene>
    <name evidence="3" type="ORF">JAO75_23485</name>
</gene>
<dbReference type="PROSITE" id="PS51819">
    <property type="entry name" value="VOC"/>
    <property type="match status" value="1"/>
</dbReference>
<dbReference type="Pfam" id="PF00903">
    <property type="entry name" value="Glyoxalase"/>
    <property type="match status" value="1"/>
</dbReference>
<evidence type="ECO:0000256" key="1">
    <source>
        <dbReference type="ARBA" id="ARBA00022723"/>
    </source>
</evidence>
<feature type="domain" description="VOC" evidence="2">
    <location>
        <begin position="34"/>
        <end position="150"/>
    </location>
</feature>
<dbReference type="SUPFAM" id="SSF54593">
    <property type="entry name" value="Glyoxalase/Bleomycin resistance protein/Dihydroxybiphenyl dioxygenase"/>
    <property type="match status" value="2"/>
</dbReference>
<dbReference type="PANTHER" id="PTHR43279">
    <property type="entry name" value="CATECHOL-2,3-DIOXYGENASE"/>
    <property type="match status" value="1"/>
</dbReference>
<dbReference type="Gene3D" id="3.10.180.10">
    <property type="entry name" value="2,3-Dihydroxybiphenyl 1,2-Dioxygenase, domain 1"/>
    <property type="match status" value="2"/>
</dbReference>
<organism evidence="3 4">
    <name type="scientific">Microvirga splendida</name>
    <dbReference type="NCBI Taxonomy" id="2795727"/>
    <lineage>
        <taxon>Bacteria</taxon>
        <taxon>Pseudomonadati</taxon>
        <taxon>Pseudomonadota</taxon>
        <taxon>Alphaproteobacteria</taxon>
        <taxon>Hyphomicrobiales</taxon>
        <taxon>Methylobacteriaceae</taxon>
        <taxon>Microvirga</taxon>
    </lineage>
</organism>
<dbReference type="PROSITE" id="PS00934">
    <property type="entry name" value="GLYOXALASE_I_1"/>
    <property type="match status" value="1"/>
</dbReference>